<evidence type="ECO:0000256" key="3">
    <source>
        <dbReference type="ARBA" id="ARBA00022722"/>
    </source>
</evidence>
<feature type="domain" description="YqgF/RNase H-like" evidence="5">
    <location>
        <begin position="2"/>
        <end position="102"/>
    </location>
</feature>
<gene>
    <name evidence="6" type="ORF">MGWOODY_Mmi334</name>
</gene>
<reference evidence="6" key="1">
    <citation type="submission" date="2015-10" db="EMBL/GenBank/DDBJ databases">
        <authorList>
            <person name="Gilbert D.G."/>
        </authorList>
    </citation>
    <scope>NUCLEOTIDE SEQUENCE</scope>
</reference>
<dbReference type="Gene3D" id="3.30.420.140">
    <property type="entry name" value="YqgF/RNase H-like domain"/>
    <property type="match status" value="1"/>
</dbReference>
<evidence type="ECO:0000256" key="2">
    <source>
        <dbReference type="ARBA" id="ARBA00022517"/>
    </source>
</evidence>
<keyword evidence="1" id="KW-0963">Cytoplasm</keyword>
<dbReference type="GO" id="GO:0004518">
    <property type="term" value="F:nuclease activity"/>
    <property type="evidence" value="ECO:0007669"/>
    <property type="project" value="UniProtKB-KW"/>
</dbReference>
<name>A0A160VD47_9ZZZZ</name>
<evidence type="ECO:0000259" key="5">
    <source>
        <dbReference type="SMART" id="SM00732"/>
    </source>
</evidence>
<dbReference type="InterPro" id="IPR006641">
    <property type="entry name" value="YqgF/RNaseH-like_dom"/>
</dbReference>
<organism evidence="6">
    <name type="scientific">hydrothermal vent metagenome</name>
    <dbReference type="NCBI Taxonomy" id="652676"/>
    <lineage>
        <taxon>unclassified sequences</taxon>
        <taxon>metagenomes</taxon>
        <taxon>ecological metagenomes</taxon>
    </lineage>
</organism>
<dbReference type="GO" id="GO:0005829">
    <property type="term" value="C:cytosol"/>
    <property type="evidence" value="ECO:0007669"/>
    <property type="project" value="TreeGrafter"/>
</dbReference>
<evidence type="ECO:0000256" key="4">
    <source>
        <dbReference type="ARBA" id="ARBA00022801"/>
    </source>
</evidence>
<dbReference type="PANTHER" id="PTHR33317">
    <property type="entry name" value="POLYNUCLEOTIDYL TRANSFERASE, RIBONUCLEASE H-LIKE SUPERFAMILY PROTEIN"/>
    <property type="match status" value="1"/>
</dbReference>
<dbReference type="InterPro" id="IPR005227">
    <property type="entry name" value="YqgF"/>
</dbReference>
<protein>
    <submittedName>
        <fullName evidence="6">Holliday junction resolvase YggF</fullName>
    </submittedName>
</protein>
<dbReference type="EMBL" id="FAXC01000039">
    <property type="protein sequence ID" value="CUV08273.1"/>
    <property type="molecule type" value="Genomic_DNA"/>
</dbReference>
<keyword evidence="2" id="KW-0690">Ribosome biogenesis</keyword>
<dbReference type="PANTHER" id="PTHR33317:SF4">
    <property type="entry name" value="POLYNUCLEOTIDYL TRANSFERASE, RIBONUCLEASE H-LIKE SUPERFAMILY PROTEIN"/>
    <property type="match status" value="1"/>
</dbReference>
<proteinExistence type="inferred from homology"/>
<dbReference type="NCBIfam" id="TIGR00250">
    <property type="entry name" value="RNAse_H_YqgF"/>
    <property type="match status" value="1"/>
</dbReference>
<sequence>MGRFLGIDHGQKRVGLALSDPLKIISKPYKTITYTDLDDLFTQIQSIIIEKEVERIILGLPKGMLGQNTKQTENVYQFAGHLKNVVDIPVSLEDERLSSQSAKKALIQQGIKTGYNKDRIDETAAAIFLQNYLDRIK</sequence>
<keyword evidence="4" id="KW-0378">Hydrolase</keyword>
<dbReference type="AlphaFoldDB" id="A0A160VD47"/>
<keyword evidence="3" id="KW-0540">Nuclease</keyword>
<evidence type="ECO:0000256" key="1">
    <source>
        <dbReference type="ARBA" id="ARBA00022490"/>
    </source>
</evidence>
<evidence type="ECO:0000313" key="6">
    <source>
        <dbReference type="EMBL" id="CUV08273.1"/>
    </source>
</evidence>
<accession>A0A160VD47</accession>
<dbReference type="GO" id="GO:0000967">
    <property type="term" value="P:rRNA 5'-end processing"/>
    <property type="evidence" value="ECO:0007669"/>
    <property type="project" value="TreeGrafter"/>
</dbReference>
<dbReference type="HAMAP" id="MF_00651">
    <property type="entry name" value="Nuclease_YqgF"/>
    <property type="match status" value="1"/>
</dbReference>
<dbReference type="InterPro" id="IPR037027">
    <property type="entry name" value="YqgF/RNaseH-like_dom_sf"/>
</dbReference>
<dbReference type="SMART" id="SM00732">
    <property type="entry name" value="YqgFc"/>
    <property type="match status" value="1"/>
</dbReference>
<dbReference type="Pfam" id="PF03652">
    <property type="entry name" value="RuvX"/>
    <property type="match status" value="1"/>
</dbReference>
<dbReference type="GO" id="GO:0016787">
    <property type="term" value="F:hydrolase activity"/>
    <property type="evidence" value="ECO:0007669"/>
    <property type="project" value="UniProtKB-KW"/>
</dbReference>
<dbReference type="SUPFAM" id="SSF53098">
    <property type="entry name" value="Ribonuclease H-like"/>
    <property type="match status" value="1"/>
</dbReference>
<dbReference type="InterPro" id="IPR012337">
    <property type="entry name" value="RNaseH-like_sf"/>
</dbReference>
<dbReference type="CDD" id="cd16964">
    <property type="entry name" value="YqgF"/>
    <property type="match status" value="1"/>
</dbReference>